<sequence>MEANTQLTFAIIGIVIGIVIGVVGYRLFSKSHRDIQKMRQKLLERDHQLAELKGGMGENLLSIQQRLDNIRHEADQLENQLNDDASRWQLEGISSHLDVPGQDAHSQATNLTPGEKPPSVPRDYADGSSGTLSEDFGLRDNQQAPQPPRY</sequence>
<keyword evidence="3" id="KW-0812">Transmembrane</keyword>
<evidence type="ECO:0000256" key="1">
    <source>
        <dbReference type="SAM" id="Coils"/>
    </source>
</evidence>
<protein>
    <submittedName>
        <fullName evidence="4">DUF1043 family protein</fullName>
    </submittedName>
</protein>
<dbReference type="RefSeq" id="WP_114487674.1">
    <property type="nucleotide sequence ID" value="NZ_CBCSHM010000022.1"/>
</dbReference>
<dbReference type="Pfam" id="PF06295">
    <property type="entry name" value="ZapG-like"/>
    <property type="match status" value="1"/>
</dbReference>
<accession>A0A368TVZ3</accession>
<dbReference type="OrthoDB" id="6118727at2"/>
<feature type="transmembrane region" description="Helical" evidence="3">
    <location>
        <begin position="6"/>
        <end position="28"/>
    </location>
</feature>
<dbReference type="AlphaFoldDB" id="A0A368TVZ3"/>
<feature type="region of interest" description="Disordered" evidence="2">
    <location>
        <begin position="92"/>
        <end position="150"/>
    </location>
</feature>
<dbReference type="EMBL" id="QPIJ01000039">
    <property type="protein sequence ID" value="RCV88506.1"/>
    <property type="molecule type" value="Genomic_DNA"/>
</dbReference>
<keyword evidence="5" id="KW-1185">Reference proteome</keyword>
<reference evidence="4 5" key="1">
    <citation type="submission" date="2018-07" db="EMBL/GenBank/DDBJ databases">
        <title>Halomonas rutogse sp. nov., isolated from Lake TangqianCo on Tibetan Plateau.</title>
        <authorList>
            <person name="Lu H."/>
            <person name="Xing P."/>
            <person name="Wu Q."/>
        </authorList>
    </citation>
    <scope>NUCLEOTIDE SEQUENCE [LARGE SCALE GENOMIC DNA]</scope>
    <source>
        <strain evidence="4 5">TQ8S</strain>
    </source>
</reference>
<keyword evidence="3" id="KW-0472">Membrane</keyword>
<evidence type="ECO:0000256" key="3">
    <source>
        <dbReference type="SAM" id="Phobius"/>
    </source>
</evidence>
<name>A0A368TVZ3_9GAMM</name>
<keyword evidence="3" id="KW-1133">Transmembrane helix</keyword>
<evidence type="ECO:0000313" key="4">
    <source>
        <dbReference type="EMBL" id="RCV88506.1"/>
    </source>
</evidence>
<dbReference type="InterPro" id="IPR009386">
    <property type="entry name" value="ZapG-like"/>
</dbReference>
<comment type="caution">
    <text evidence="4">The sequence shown here is derived from an EMBL/GenBank/DDBJ whole genome shotgun (WGS) entry which is preliminary data.</text>
</comment>
<feature type="coiled-coil region" evidence="1">
    <location>
        <begin position="60"/>
        <end position="87"/>
    </location>
</feature>
<proteinExistence type="predicted"/>
<keyword evidence="1" id="KW-0175">Coiled coil</keyword>
<evidence type="ECO:0000313" key="5">
    <source>
        <dbReference type="Proteomes" id="UP000253204"/>
    </source>
</evidence>
<organism evidence="4 5">
    <name type="scientific">Vreelandella rituensis</name>
    <dbReference type="NCBI Taxonomy" id="2282306"/>
    <lineage>
        <taxon>Bacteria</taxon>
        <taxon>Pseudomonadati</taxon>
        <taxon>Pseudomonadota</taxon>
        <taxon>Gammaproteobacteria</taxon>
        <taxon>Oceanospirillales</taxon>
        <taxon>Halomonadaceae</taxon>
        <taxon>Vreelandella</taxon>
    </lineage>
</organism>
<evidence type="ECO:0000256" key="2">
    <source>
        <dbReference type="SAM" id="MobiDB-lite"/>
    </source>
</evidence>
<dbReference type="Proteomes" id="UP000253204">
    <property type="component" value="Unassembled WGS sequence"/>
</dbReference>
<gene>
    <name evidence="4" type="ORF">DU506_14790</name>
</gene>